<evidence type="ECO:0000313" key="2">
    <source>
        <dbReference type="Proteomes" id="UP000054217"/>
    </source>
</evidence>
<gene>
    <name evidence="1" type="ORF">M404DRAFT_1005240</name>
</gene>
<reference evidence="2" key="2">
    <citation type="submission" date="2015-01" db="EMBL/GenBank/DDBJ databases">
        <title>Evolutionary Origins and Diversification of the Mycorrhizal Mutualists.</title>
        <authorList>
            <consortium name="DOE Joint Genome Institute"/>
            <consortium name="Mycorrhizal Genomics Consortium"/>
            <person name="Kohler A."/>
            <person name="Kuo A."/>
            <person name="Nagy L.G."/>
            <person name="Floudas D."/>
            <person name="Copeland A."/>
            <person name="Barry K.W."/>
            <person name="Cichocki N."/>
            <person name="Veneault-Fourrey C."/>
            <person name="LaButti K."/>
            <person name="Lindquist E.A."/>
            <person name="Lipzen A."/>
            <person name="Lundell T."/>
            <person name="Morin E."/>
            <person name="Murat C."/>
            <person name="Riley R."/>
            <person name="Ohm R."/>
            <person name="Sun H."/>
            <person name="Tunlid A."/>
            <person name="Henrissat B."/>
            <person name="Grigoriev I.V."/>
            <person name="Hibbett D.S."/>
            <person name="Martin F."/>
        </authorList>
    </citation>
    <scope>NUCLEOTIDE SEQUENCE [LARGE SCALE GENOMIC DNA]</scope>
    <source>
        <strain evidence="2">Marx 270</strain>
    </source>
</reference>
<keyword evidence="2" id="KW-1185">Reference proteome</keyword>
<protein>
    <submittedName>
        <fullName evidence="1">Uncharacterized protein</fullName>
    </submittedName>
</protein>
<name>A0A0C3NBQ1_PISTI</name>
<dbReference type="HOGENOM" id="CLU_2639098_0_0_1"/>
<evidence type="ECO:0000313" key="1">
    <source>
        <dbReference type="EMBL" id="KIN98559.1"/>
    </source>
</evidence>
<sequence length="77" mass="8684">MGTATEELAKVVAWLTVRKDKPYAKYSNFKVTSPDAGEKEYYCASALILVCARVHTVLFKPSKVLLHRPTDIREART</sequence>
<organism evidence="1 2">
    <name type="scientific">Pisolithus tinctorius Marx 270</name>
    <dbReference type="NCBI Taxonomy" id="870435"/>
    <lineage>
        <taxon>Eukaryota</taxon>
        <taxon>Fungi</taxon>
        <taxon>Dikarya</taxon>
        <taxon>Basidiomycota</taxon>
        <taxon>Agaricomycotina</taxon>
        <taxon>Agaricomycetes</taxon>
        <taxon>Agaricomycetidae</taxon>
        <taxon>Boletales</taxon>
        <taxon>Sclerodermatineae</taxon>
        <taxon>Pisolithaceae</taxon>
        <taxon>Pisolithus</taxon>
    </lineage>
</organism>
<reference evidence="1 2" key="1">
    <citation type="submission" date="2014-04" db="EMBL/GenBank/DDBJ databases">
        <authorList>
            <consortium name="DOE Joint Genome Institute"/>
            <person name="Kuo A."/>
            <person name="Kohler A."/>
            <person name="Costa M.D."/>
            <person name="Nagy L.G."/>
            <person name="Floudas D."/>
            <person name="Copeland A."/>
            <person name="Barry K.W."/>
            <person name="Cichocki N."/>
            <person name="Veneault-Fourrey C."/>
            <person name="LaButti K."/>
            <person name="Lindquist E.A."/>
            <person name="Lipzen A."/>
            <person name="Lundell T."/>
            <person name="Morin E."/>
            <person name="Murat C."/>
            <person name="Sun H."/>
            <person name="Tunlid A."/>
            <person name="Henrissat B."/>
            <person name="Grigoriev I.V."/>
            <person name="Hibbett D.S."/>
            <person name="Martin F."/>
            <person name="Nordberg H.P."/>
            <person name="Cantor M.N."/>
            <person name="Hua S.X."/>
        </authorList>
    </citation>
    <scope>NUCLEOTIDE SEQUENCE [LARGE SCALE GENOMIC DNA]</scope>
    <source>
        <strain evidence="1 2">Marx 270</strain>
    </source>
</reference>
<dbReference type="InParanoid" id="A0A0C3NBQ1"/>
<dbReference type="OrthoDB" id="3335528at2759"/>
<dbReference type="EMBL" id="KN832014">
    <property type="protein sequence ID" value="KIN98559.1"/>
    <property type="molecule type" value="Genomic_DNA"/>
</dbReference>
<accession>A0A0C3NBQ1</accession>
<dbReference type="Proteomes" id="UP000054217">
    <property type="component" value="Unassembled WGS sequence"/>
</dbReference>
<proteinExistence type="predicted"/>
<dbReference type="AlphaFoldDB" id="A0A0C3NBQ1"/>